<dbReference type="AlphaFoldDB" id="A0AAD0RS95"/>
<dbReference type="Pfam" id="PF14070">
    <property type="entry name" value="YjfB_motility"/>
    <property type="match status" value="1"/>
</dbReference>
<name>A0AAD0RS95_9NEIS</name>
<protein>
    <submittedName>
        <fullName evidence="1">Motility protein</fullName>
    </submittedName>
</protein>
<keyword evidence="2" id="KW-1185">Reference proteome</keyword>
<sequence length="80" mass="8396">MRLDYSHAHCACFKGRQSMDGLSQISGQGVSNSLQIYALKKAMSASAQSALSLVQGASDNMAQAQASNPAHLGQNIDTRA</sequence>
<dbReference type="KEGG" id="crz:D1345_09745"/>
<dbReference type="Proteomes" id="UP000259465">
    <property type="component" value="Chromosome"/>
</dbReference>
<dbReference type="EMBL" id="CP031968">
    <property type="protein sequence ID" value="AXT46455.1"/>
    <property type="molecule type" value="Genomic_DNA"/>
</dbReference>
<evidence type="ECO:0000313" key="2">
    <source>
        <dbReference type="Proteomes" id="UP000259465"/>
    </source>
</evidence>
<organism evidence="1 2">
    <name type="scientific">Chromobacterium rhizoryzae</name>
    <dbReference type="NCBI Taxonomy" id="1778675"/>
    <lineage>
        <taxon>Bacteria</taxon>
        <taxon>Pseudomonadati</taxon>
        <taxon>Pseudomonadota</taxon>
        <taxon>Betaproteobacteria</taxon>
        <taxon>Neisseriales</taxon>
        <taxon>Chromobacteriaceae</taxon>
        <taxon>Chromobacterium</taxon>
    </lineage>
</organism>
<accession>A0AAD0RS95</accession>
<reference evidence="1 2" key="1">
    <citation type="submission" date="2018-08" db="EMBL/GenBank/DDBJ databases">
        <title>Complete genome sequence of JP2-74.</title>
        <authorList>
            <person name="Wu L."/>
        </authorList>
    </citation>
    <scope>NUCLEOTIDE SEQUENCE [LARGE SCALE GENOMIC DNA]</scope>
    <source>
        <strain evidence="1 2">JP2-74</strain>
    </source>
</reference>
<dbReference type="InterPro" id="IPR025906">
    <property type="entry name" value="YjfB_motility"/>
</dbReference>
<gene>
    <name evidence="1" type="ORF">D1345_09745</name>
</gene>
<proteinExistence type="predicted"/>
<evidence type="ECO:0000313" key="1">
    <source>
        <dbReference type="EMBL" id="AXT46455.1"/>
    </source>
</evidence>